<dbReference type="InterPro" id="IPR036398">
    <property type="entry name" value="CA_dom_sf"/>
</dbReference>
<dbReference type="AlphaFoldDB" id="A0A9P1FWD2"/>
<dbReference type="EMBL" id="CAMXCT020001537">
    <property type="protein sequence ID" value="CAL1144368.1"/>
    <property type="molecule type" value="Genomic_DNA"/>
</dbReference>
<keyword evidence="3" id="KW-0479">Metal-binding</keyword>
<sequence>MTRRETSAMGPKIWPLAIWLSFLCTVRALAETACPLTGTRQSPVNIVPKDAHPIRNSVLMKYKVWNTSQLFVEQSKDHGTGTIRFAGPEGGGSLQVGESFSDMDEYVLRRLRVAMPSEHTLLNRRFPIEVQLWHEPAIHRDISMLISDRAEVQQMLRRFQQLTLDWQGELKKLEDPSQNESFPDLQTEQDWAESVRQHSVKDGRFLMEHVRELQQRISEIDVKVELLNERLHRPESARVVALSLFYWTPHNVASPGASDFLRWLTQATKVELPKPVENQSKPEVAEKLRKQVQHLQELVKEMQRNQSNTSGWHNERHLRGTEEKIQAPRDFNFEDSIQRKDTLTAFGYKGSFTRPPCTPVVRWFVVSEPQAATAKDLLSLASNLLQSDHSTQCQQAEGLEVCGMGIQPSDGVWWRGPIKETPQSNPVFPSKPMSTTSLGFGSFHKPKETHLSSELVSQLPWPYIQACCAVLLLCSVAMLGTTCSMWSHQCCDQ</sequence>
<reference evidence="9" key="1">
    <citation type="submission" date="2022-10" db="EMBL/GenBank/DDBJ databases">
        <authorList>
            <person name="Chen Y."/>
            <person name="Dougan E. K."/>
            <person name="Chan C."/>
            <person name="Rhodes N."/>
            <person name="Thang M."/>
        </authorList>
    </citation>
    <scope>NUCLEOTIDE SEQUENCE</scope>
</reference>
<feature type="chain" id="PRO_5043272277" description="carbonic anhydrase" evidence="7">
    <location>
        <begin position="31"/>
        <end position="493"/>
    </location>
</feature>
<dbReference type="EMBL" id="CAMXCT010001537">
    <property type="protein sequence ID" value="CAI3990993.1"/>
    <property type="molecule type" value="Genomic_DNA"/>
</dbReference>
<dbReference type="OrthoDB" id="429145at2759"/>
<dbReference type="InterPro" id="IPR001148">
    <property type="entry name" value="CA_dom"/>
</dbReference>
<gene>
    <name evidence="9" type="ORF">C1SCF055_LOCUS17932</name>
</gene>
<reference evidence="10" key="2">
    <citation type="submission" date="2024-04" db="EMBL/GenBank/DDBJ databases">
        <authorList>
            <person name="Chen Y."/>
            <person name="Shah S."/>
            <person name="Dougan E. K."/>
            <person name="Thang M."/>
            <person name="Chan C."/>
        </authorList>
    </citation>
    <scope>NUCLEOTIDE SEQUENCE [LARGE SCALE GENOMIC DNA]</scope>
</reference>
<dbReference type="Gene3D" id="3.10.200.10">
    <property type="entry name" value="Alpha carbonic anhydrase"/>
    <property type="match status" value="2"/>
</dbReference>
<dbReference type="EC" id="4.2.1.1" evidence="2"/>
<keyword evidence="5" id="KW-0456">Lyase</keyword>
<feature type="signal peptide" evidence="7">
    <location>
        <begin position="1"/>
        <end position="30"/>
    </location>
</feature>
<dbReference type="InterPro" id="IPR023561">
    <property type="entry name" value="Carbonic_anhydrase_a-class"/>
</dbReference>
<evidence type="ECO:0000313" key="10">
    <source>
        <dbReference type="EMBL" id="CAL1144368.1"/>
    </source>
</evidence>
<name>A0A9P1FWD2_9DINO</name>
<feature type="domain" description="Alpha-carbonic anhydrase" evidence="8">
    <location>
        <begin position="1"/>
        <end position="418"/>
    </location>
</feature>
<keyword evidence="4" id="KW-0862">Zinc</keyword>
<comment type="similarity">
    <text evidence="1">Belongs to the alpha-carbonic anhydrase family.</text>
</comment>
<dbReference type="Pfam" id="PF00194">
    <property type="entry name" value="Carb_anhydrase"/>
    <property type="match status" value="1"/>
</dbReference>
<dbReference type="GO" id="GO:0004089">
    <property type="term" value="F:carbonate dehydratase activity"/>
    <property type="evidence" value="ECO:0007669"/>
    <property type="project" value="UniProtKB-EC"/>
</dbReference>
<evidence type="ECO:0000256" key="2">
    <source>
        <dbReference type="ARBA" id="ARBA00012925"/>
    </source>
</evidence>
<accession>A0A9P1FWD2</accession>
<dbReference type="PANTHER" id="PTHR18952:SF265">
    <property type="entry name" value="CARBONIC ANHYDRASE"/>
    <property type="match status" value="1"/>
</dbReference>
<evidence type="ECO:0000256" key="5">
    <source>
        <dbReference type="ARBA" id="ARBA00023239"/>
    </source>
</evidence>
<protein>
    <recommendedName>
        <fullName evidence="2">carbonic anhydrase</fullName>
        <ecNumber evidence="2">4.2.1.1</ecNumber>
    </recommendedName>
</protein>
<evidence type="ECO:0000313" key="9">
    <source>
        <dbReference type="EMBL" id="CAI3990993.1"/>
    </source>
</evidence>
<evidence type="ECO:0000256" key="3">
    <source>
        <dbReference type="ARBA" id="ARBA00022723"/>
    </source>
</evidence>
<keyword evidence="7" id="KW-0732">Signal</keyword>
<organism evidence="9">
    <name type="scientific">Cladocopium goreaui</name>
    <dbReference type="NCBI Taxonomy" id="2562237"/>
    <lineage>
        <taxon>Eukaryota</taxon>
        <taxon>Sar</taxon>
        <taxon>Alveolata</taxon>
        <taxon>Dinophyceae</taxon>
        <taxon>Suessiales</taxon>
        <taxon>Symbiodiniaceae</taxon>
        <taxon>Cladocopium</taxon>
    </lineage>
</organism>
<evidence type="ECO:0000313" key="11">
    <source>
        <dbReference type="Proteomes" id="UP001152797"/>
    </source>
</evidence>
<dbReference type="PANTHER" id="PTHR18952">
    <property type="entry name" value="CARBONIC ANHYDRASE"/>
    <property type="match status" value="1"/>
</dbReference>
<proteinExistence type="inferred from homology"/>
<dbReference type="PROSITE" id="PS51144">
    <property type="entry name" value="ALPHA_CA_2"/>
    <property type="match status" value="1"/>
</dbReference>
<evidence type="ECO:0000256" key="4">
    <source>
        <dbReference type="ARBA" id="ARBA00022833"/>
    </source>
</evidence>
<evidence type="ECO:0000256" key="7">
    <source>
        <dbReference type="SAM" id="SignalP"/>
    </source>
</evidence>
<comment type="catalytic activity">
    <reaction evidence="6">
        <text>hydrogencarbonate + H(+) = CO2 + H2O</text>
        <dbReference type="Rhea" id="RHEA:10748"/>
        <dbReference type="ChEBI" id="CHEBI:15377"/>
        <dbReference type="ChEBI" id="CHEBI:15378"/>
        <dbReference type="ChEBI" id="CHEBI:16526"/>
        <dbReference type="ChEBI" id="CHEBI:17544"/>
        <dbReference type="EC" id="4.2.1.1"/>
    </reaction>
</comment>
<dbReference type="EMBL" id="CAMXCT030001537">
    <property type="protein sequence ID" value="CAL4778305.1"/>
    <property type="molecule type" value="Genomic_DNA"/>
</dbReference>
<keyword evidence="11" id="KW-1185">Reference proteome</keyword>
<dbReference type="Proteomes" id="UP001152797">
    <property type="component" value="Unassembled WGS sequence"/>
</dbReference>
<comment type="caution">
    <text evidence="9">The sequence shown here is derived from an EMBL/GenBank/DDBJ whole genome shotgun (WGS) entry which is preliminary data.</text>
</comment>
<evidence type="ECO:0000256" key="6">
    <source>
        <dbReference type="ARBA" id="ARBA00048348"/>
    </source>
</evidence>
<dbReference type="SUPFAM" id="SSF51069">
    <property type="entry name" value="Carbonic anhydrase"/>
    <property type="match status" value="1"/>
</dbReference>
<evidence type="ECO:0000259" key="8">
    <source>
        <dbReference type="PROSITE" id="PS51144"/>
    </source>
</evidence>
<evidence type="ECO:0000256" key="1">
    <source>
        <dbReference type="ARBA" id="ARBA00010718"/>
    </source>
</evidence>
<dbReference type="GO" id="GO:0008270">
    <property type="term" value="F:zinc ion binding"/>
    <property type="evidence" value="ECO:0007669"/>
    <property type="project" value="InterPro"/>
</dbReference>